<evidence type="ECO:0000313" key="3">
    <source>
        <dbReference type="Proteomes" id="UP000243459"/>
    </source>
</evidence>
<reference evidence="3" key="1">
    <citation type="journal article" date="2017" name="Nat. Commun.">
        <title>The asparagus genome sheds light on the origin and evolution of a young Y chromosome.</title>
        <authorList>
            <person name="Harkess A."/>
            <person name="Zhou J."/>
            <person name="Xu C."/>
            <person name="Bowers J.E."/>
            <person name="Van der Hulst R."/>
            <person name="Ayyampalayam S."/>
            <person name="Mercati F."/>
            <person name="Riccardi P."/>
            <person name="McKain M.R."/>
            <person name="Kakrana A."/>
            <person name="Tang H."/>
            <person name="Ray J."/>
            <person name="Groenendijk J."/>
            <person name="Arikit S."/>
            <person name="Mathioni S.M."/>
            <person name="Nakano M."/>
            <person name="Shan H."/>
            <person name="Telgmann-Rauber A."/>
            <person name="Kanno A."/>
            <person name="Yue Z."/>
            <person name="Chen H."/>
            <person name="Li W."/>
            <person name="Chen Y."/>
            <person name="Xu X."/>
            <person name="Zhang Y."/>
            <person name="Luo S."/>
            <person name="Chen H."/>
            <person name="Gao J."/>
            <person name="Mao Z."/>
            <person name="Pires J.C."/>
            <person name="Luo M."/>
            <person name="Kudrna D."/>
            <person name="Wing R.A."/>
            <person name="Meyers B.C."/>
            <person name="Yi K."/>
            <person name="Kong H."/>
            <person name="Lavrijsen P."/>
            <person name="Sunseri F."/>
            <person name="Falavigna A."/>
            <person name="Ye Y."/>
            <person name="Leebens-Mack J.H."/>
            <person name="Chen G."/>
        </authorList>
    </citation>
    <scope>NUCLEOTIDE SEQUENCE [LARGE SCALE GENOMIC DNA]</scope>
    <source>
        <strain evidence="3">cv. DH0086</strain>
    </source>
</reference>
<organism evidence="2 3">
    <name type="scientific">Asparagus officinalis</name>
    <name type="common">Garden asparagus</name>
    <dbReference type="NCBI Taxonomy" id="4686"/>
    <lineage>
        <taxon>Eukaryota</taxon>
        <taxon>Viridiplantae</taxon>
        <taxon>Streptophyta</taxon>
        <taxon>Embryophyta</taxon>
        <taxon>Tracheophyta</taxon>
        <taxon>Spermatophyta</taxon>
        <taxon>Magnoliopsida</taxon>
        <taxon>Liliopsida</taxon>
        <taxon>Asparagales</taxon>
        <taxon>Asparagaceae</taxon>
        <taxon>Asparagoideae</taxon>
        <taxon>Asparagus</taxon>
    </lineage>
</organism>
<name>A0A1R3L782_ASPOF</name>
<proteinExistence type="predicted"/>
<sequence>MDTIDPARTWLWSTPGSRGAAAEVGPEGEEEEDRELLKGVSGYEAEVHGEGVVGGDEVEGEQRDGEERDEAVDAGALIGAEDLPPFHGAVGEDHRHVEGNHGRHHMVEIRWSDHLLVGFSSFF</sequence>
<dbReference type="OMA" id="RHVERNH"/>
<keyword evidence="3" id="KW-1185">Reference proteome</keyword>
<protein>
    <submittedName>
        <fullName evidence="2">Uncharacterized protein</fullName>
    </submittedName>
</protein>
<feature type="region of interest" description="Disordered" evidence="1">
    <location>
        <begin position="45"/>
        <end position="69"/>
    </location>
</feature>
<dbReference type="EMBL" id="KV863425">
    <property type="protein sequence ID" value="ONK55478.1"/>
    <property type="molecule type" value="Genomic_DNA"/>
</dbReference>
<feature type="region of interest" description="Disordered" evidence="1">
    <location>
        <begin position="1"/>
        <end position="30"/>
    </location>
</feature>
<dbReference type="AlphaFoldDB" id="A0A1R3L782"/>
<evidence type="ECO:0000256" key="1">
    <source>
        <dbReference type="SAM" id="MobiDB-lite"/>
    </source>
</evidence>
<dbReference type="Proteomes" id="UP000243459">
    <property type="component" value="Unassembled WGS sequence"/>
</dbReference>
<gene>
    <name evidence="2" type="ORF">A4U43_UnF2560</name>
</gene>
<evidence type="ECO:0000313" key="2">
    <source>
        <dbReference type="EMBL" id="ONK55478.1"/>
    </source>
</evidence>
<accession>A0A1R3L782</accession>
<dbReference type="Gramene" id="ONK55478">
    <property type="protein sequence ID" value="ONK55478"/>
    <property type="gene ID" value="A4U43_UnF2560"/>
</dbReference>